<accession>A0A6J5XAZ9</accession>
<protein>
    <submittedName>
        <fullName evidence="2">Uncharacterized protein</fullName>
    </submittedName>
</protein>
<evidence type="ECO:0000313" key="2">
    <source>
        <dbReference type="EMBL" id="CAB4309673.1"/>
    </source>
</evidence>
<evidence type="ECO:0000313" key="3">
    <source>
        <dbReference type="Proteomes" id="UP000507245"/>
    </source>
</evidence>
<reference evidence="3" key="1">
    <citation type="journal article" date="2020" name="Genome Biol.">
        <title>Gamete binning: chromosome-level and haplotype-resolved genome assembly enabled by high-throughput single-cell sequencing of gamete genomes.</title>
        <authorList>
            <person name="Campoy J.A."/>
            <person name="Sun H."/>
            <person name="Goel M."/>
            <person name="Jiao W.-B."/>
            <person name="Folz-Donahue K."/>
            <person name="Wang N."/>
            <person name="Rubio M."/>
            <person name="Liu C."/>
            <person name="Kukat C."/>
            <person name="Ruiz D."/>
            <person name="Huettel B."/>
            <person name="Schneeberger K."/>
        </authorList>
    </citation>
    <scope>NUCLEOTIDE SEQUENCE [LARGE SCALE GENOMIC DNA]</scope>
    <source>
        <strain evidence="3">cv. Rojo Pasion</strain>
    </source>
</reference>
<feature type="region of interest" description="Disordered" evidence="1">
    <location>
        <begin position="1"/>
        <end position="26"/>
    </location>
</feature>
<dbReference type="AlphaFoldDB" id="A0A6J5XAZ9"/>
<evidence type="ECO:0000256" key="1">
    <source>
        <dbReference type="SAM" id="MobiDB-lite"/>
    </source>
</evidence>
<organism evidence="2 3">
    <name type="scientific">Prunus armeniaca</name>
    <name type="common">Apricot</name>
    <name type="synonym">Armeniaca vulgaris</name>
    <dbReference type="NCBI Taxonomy" id="36596"/>
    <lineage>
        <taxon>Eukaryota</taxon>
        <taxon>Viridiplantae</taxon>
        <taxon>Streptophyta</taxon>
        <taxon>Embryophyta</taxon>
        <taxon>Tracheophyta</taxon>
        <taxon>Spermatophyta</taxon>
        <taxon>Magnoliopsida</taxon>
        <taxon>eudicotyledons</taxon>
        <taxon>Gunneridae</taxon>
        <taxon>Pentapetalae</taxon>
        <taxon>rosids</taxon>
        <taxon>fabids</taxon>
        <taxon>Rosales</taxon>
        <taxon>Rosaceae</taxon>
        <taxon>Amygdaloideae</taxon>
        <taxon>Amygdaleae</taxon>
        <taxon>Prunus</taxon>
    </lineage>
</organism>
<name>A0A6J5XAZ9_PRUAR</name>
<sequence>MAEAATGISDPVDQDPNQLMKWDGDGTESAVRSARLERDGGDCQTKAIPMVRWLVV</sequence>
<dbReference type="EMBL" id="CAEKKB010000005">
    <property type="protein sequence ID" value="CAB4309673.1"/>
    <property type="molecule type" value="Genomic_DNA"/>
</dbReference>
<dbReference type="Proteomes" id="UP000507245">
    <property type="component" value="Unassembled WGS sequence"/>
</dbReference>
<keyword evidence="3" id="KW-1185">Reference proteome</keyword>
<proteinExistence type="predicted"/>
<gene>
    <name evidence="2" type="ORF">ORAREDHAP_LOCUS30984</name>
</gene>